<dbReference type="PANTHER" id="PTHR30055:SF234">
    <property type="entry name" value="HTH-TYPE TRANSCRIPTIONAL REGULATOR BETI"/>
    <property type="match status" value="1"/>
</dbReference>
<dbReference type="InterPro" id="IPR041347">
    <property type="entry name" value="MftR_C"/>
</dbReference>
<feature type="DNA-binding region" description="H-T-H motif" evidence="4">
    <location>
        <begin position="51"/>
        <end position="70"/>
    </location>
</feature>
<evidence type="ECO:0000256" key="1">
    <source>
        <dbReference type="ARBA" id="ARBA00023015"/>
    </source>
</evidence>
<feature type="domain" description="HTH tetR-type" evidence="6">
    <location>
        <begin position="28"/>
        <end position="88"/>
    </location>
</feature>
<sequence length="210" mass="23248">MSTESSTQTAAPGTPPGPRPGLRERNKARTRNAIRTAAMDLFERQGYTATTVAQIADAADVSHTTFFRYFQSKEQVVLKDDLDDERRTAMFSGIEPGLSRFDLLRRMVSDMFAIAAEDEWASNMARYRLIQTEPTLFAAHQTESDAVISETTGFIAEYLGVRPDDLRLRVFIAAVTGVLFHVVDNSGNGEIPTLEECIEAIDLLEASLPV</sequence>
<dbReference type="InterPro" id="IPR023772">
    <property type="entry name" value="DNA-bd_HTH_TetR-type_CS"/>
</dbReference>
<keyword evidence="8" id="KW-1185">Reference proteome</keyword>
<dbReference type="PRINTS" id="PR00455">
    <property type="entry name" value="HTHTETR"/>
</dbReference>
<accession>M3TIK4</accession>
<dbReference type="InterPro" id="IPR009057">
    <property type="entry name" value="Homeodomain-like_sf"/>
</dbReference>
<dbReference type="InterPro" id="IPR001647">
    <property type="entry name" value="HTH_TetR"/>
</dbReference>
<dbReference type="InterPro" id="IPR050109">
    <property type="entry name" value="HTH-type_TetR-like_transc_reg"/>
</dbReference>
<evidence type="ECO:0000259" key="6">
    <source>
        <dbReference type="PROSITE" id="PS50977"/>
    </source>
</evidence>
<protein>
    <submittedName>
        <fullName evidence="7">Putative TetR family transcriptional regulator</fullName>
    </submittedName>
</protein>
<keyword evidence="1" id="KW-0805">Transcription regulation</keyword>
<evidence type="ECO:0000256" key="2">
    <source>
        <dbReference type="ARBA" id="ARBA00023125"/>
    </source>
</evidence>
<gene>
    <name evidence="7" type="ORF">GM1_032_00470</name>
</gene>
<name>M3TIK4_GORML</name>
<dbReference type="Gene3D" id="1.10.357.10">
    <property type="entry name" value="Tetracycline Repressor, domain 2"/>
    <property type="match status" value="1"/>
</dbReference>
<reference evidence="7 8" key="1">
    <citation type="submission" date="2013-02" db="EMBL/GenBank/DDBJ databases">
        <title>Whole genome shotgun sequence of Gordonia malaquae NBRC 108250.</title>
        <authorList>
            <person name="Yoshida I."/>
            <person name="Hosoyama A."/>
            <person name="Tsuchikane K."/>
            <person name="Ando Y."/>
            <person name="Baba S."/>
            <person name="Ohji S."/>
            <person name="Hamada M."/>
            <person name="Tamura T."/>
            <person name="Yamazoe A."/>
            <person name="Yamazaki S."/>
            <person name="Fujita N."/>
        </authorList>
    </citation>
    <scope>NUCLEOTIDE SEQUENCE [LARGE SCALE GENOMIC DNA]</scope>
    <source>
        <strain evidence="7 8">NBRC 108250</strain>
    </source>
</reference>
<dbReference type="GO" id="GO:0003700">
    <property type="term" value="F:DNA-binding transcription factor activity"/>
    <property type="evidence" value="ECO:0007669"/>
    <property type="project" value="TreeGrafter"/>
</dbReference>
<dbReference type="RefSeq" id="WP_008381021.1">
    <property type="nucleotide sequence ID" value="NZ_BAOP01000032.1"/>
</dbReference>
<keyword evidence="2 4" id="KW-0238">DNA-binding</keyword>
<dbReference type="Pfam" id="PF17754">
    <property type="entry name" value="TetR_C_14"/>
    <property type="match status" value="1"/>
</dbReference>
<dbReference type="eggNOG" id="COG1309">
    <property type="taxonomic scope" value="Bacteria"/>
</dbReference>
<dbReference type="SUPFAM" id="SSF46689">
    <property type="entry name" value="Homeodomain-like"/>
    <property type="match status" value="1"/>
</dbReference>
<evidence type="ECO:0000313" key="7">
    <source>
        <dbReference type="EMBL" id="GAC81346.1"/>
    </source>
</evidence>
<dbReference type="GO" id="GO:0000976">
    <property type="term" value="F:transcription cis-regulatory region binding"/>
    <property type="evidence" value="ECO:0007669"/>
    <property type="project" value="TreeGrafter"/>
</dbReference>
<dbReference type="PANTHER" id="PTHR30055">
    <property type="entry name" value="HTH-TYPE TRANSCRIPTIONAL REGULATOR RUTR"/>
    <property type="match status" value="1"/>
</dbReference>
<dbReference type="EMBL" id="BAOP01000032">
    <property type="protein sequence ID" value="GAC81346.1"/>
    <property type="molecule type" value="Genomic_DNA"/>
</dbReference>
<dbReference type="Pfam" id="PF00440">
    <property type="entry name" value="TetR_N"/>
    <property type="match status" value="1"/>
</dbReference>
<feature type="region of interest" description="Disordered" evidence="5">
    <location>
        <begin position="1"/>
        <end position="26"/>
    </location>
</feature>
<evidence type="ECO:0000256" key="5">
    <source>
        <dbReference type="SAM" id="MobiDB-lite"/>
    </source>
</evidence>
<dbReference type="PROSITE" id="PS01081">
    <property type="entry name" value="HTH_TETR_1"/>
    <property type="match status" value="1"/>
</dbReference>
<dbReference type="OrthoDB" id="3787664at2"/>
<dbReference type="PROSITE" id="PS50977">
    <property type="entry name" value="HTH_TETR_2"/>
    <property type="match status" value="1"/>
</dbReference>
<dbReference type="AlphaFoldDB" id="M3TIK4"/>
<comment type="caution">
    <text evidence="7">The sequence shown here is derived from an EMBL/GenBank/DDBJ whole genome shotgun (WGS) entry which is preliminary data.</text>
</comment>
<organism evidence="7 8">
    <name type="scientific">Gordonia malaquae NBRC 108250</name>
    <dbReference type="NCBI Taxonomy" id="1223542"/>
    <lineage>
        <taxon>Bacteria</taxon>
        <taxon>Bacillati</taxon>
        <taxon>Actinomycetota</taxon>
        <taxon>Actinomycetes</taxon>
        <taxon>Mycobacteriales</taxon>
        <taxon>Gordoniaceae</taxon>
        <taxon>Gordonia</taxon>
    </lineage>
</organism>
<evidence type="ECO:0000256" key="4">
    <source>
        <dbReference type="PROSITE-ProRule" id="PRU00335"/>
    </source>
</evidence>
<evidence type="ECO:0000256" key="3">
    <source>
        <dbReference type="ARBA" id="ARBA00023163"/>
    </source>
</evidence>
<dbReference type="Proteomes" id="UP000035009">
    <property type="component" value="Unassembled WGS sequence"/>
</dbReference>
<dbReference type="STRING" id="410332.SAMN04488550_1261"/>
<evidence type="ECO:0000313" key="8">
    <source>
        <dbReference type="Proteomes" id="UP000035009"/>
    </source>
</evidence>
<dbReference type="Gene3D" id="1.10.10.60">
    <property type="entry name" value="Homeodomain-like"/>
    <property type="match status" value="1"/>
</dbReference>
<keyword evidence="3" id="KW-0804">Transcription</keyword>
<proteinExistence type="predicted"/>